<feature type="transmembrane region" description="Helical" evidence="1">
    <location>
        <begin position="117"/>
        <end position="137"/>
    </location>
</feature>
<keyword evidence="1" id="KW-0812">Transmembrane</keyword>
<feature type="transmembrane region" description="Helical" evidence="1">
    <location>
        <begin position="88"/>
        <end position="105"/>
    </location>
</feature>
<keyword evidence="1" id="KW-0472">Membrane</keyword>
<feature type="transmembrane region" description="Helical" evidence="1">
    <location>
        <begin position="12"/>
        <end position="33"/>
    </location>
</feature>
<evidence type="ECO:0000313" key="2">
    <source>
        <dbReference type="EMBL" id="KZS41100.1"/>
    </source>
</evidence>
<dbReference type="Proteomes" id="UP000076715">
    <property type="component" value="Unassembled WGS sequence"/>
</dbReference>
<dbReference type="OrthoDB" id="7852580at2"/>
<accession>A0A163B6H9</accession>
<keyword evidence="3" id="KW-1185">Reference proteome</keyword>
<proteinExistence type="predicted"/>
<protein>
    <submittedName>
        <fullName evidence="2">Uncharacterized protein</fullName>
    </submittedName>
</protein>
<dbReference type="EMBL" id="LQRT01000007">
    <property type="protein sequence ID" value="KZS41100.1"/>
    <property type="molecule type" value="Genomic_DNA"/>
</dbReference>
<evidence type="ECO:0000313" key="3">
    <source>
        <dbReference type="Proteomes" id="UP000076715"/>
    </source>
</evidence>
<dbReference type="STRING" id="1642818.AWE51_23390"/>
<gene>
    <name evidence="2" type="ORF">AWE51_23390</name>
</gene>
<sequence length="156" mass="18394">MITNIFRPKQFVLIILITSVWINISEVFRYFVLVMPRVKQFFEYKEGIAEMDWVIFTIWGFWDTLLTALLVLFFWLYANSFGFNLKSVLISSTILWSAVFVIFWIATANMGLSDWNILLITLPLSWLEMVVGTWIVYKLYIKISGKEILEKTMPNV</sequence>
<comment type="caution">
    <text evidence="2">The sequence shown here is derived from an EMBL/GenBank/DDBJ whole genome shotgun (WGS) entry which is preliminary data.</text>
</comment>
<name>A0A163B6H9_9FLAO</name>
<dbReference type="AlphaFoldDB" id="A0A163B6H9"/>
<reference evidence="2 3" key="1">
    <citation type="submission" date="2016-01" db="EMBL/GenBank/DDBJ databases">
        <title>The draft genome sequence of Aquimarina sp. RZW4-3-2.</title>
        <authorList>
            <person name="Wang Y."/>
        </authorList>
    </citation>
    <scope>NUCLEOTIDE SEQUENCE [LARGE SCALE GENOMIC DNA]</scope>
    <source>
        <strain evidence="2 3">RZW4-3-2</strain>
    </source>
</reference>
<feature type="transmembrane region" description="Helical" evidence="1">
    <location>
        <begin position="53"/>
        <end position="76"/>
    </location>
</feature>
<organism evidence="2 3">
    <name type="scientific">Aquimarina aggregata</name>
    <dbReference type="NCBI Taxonomy" id="1642818"/>
    <lineage>
        <taxon>Bacteria</taxon>
        <taxon>Pseudomonadati</taxon>
        <taxon>Bacteroidota</taxon>
        <taxon>Flavobacteriia</taxon>
        <taxon>Flavobacteriales</taxon>
        <taxon>Flavobacteriaceae</taxon>
        <taxon>Aquimarina</taxon>
    </lineage>
</organism>
<keyword evidence="1" id="KW-1133">Transmembrane helix</keyword>
<dbReference type="RefSeq" id="WP_066312895.1">
    <property type="nucleotide sequence ID" value="NZ_LQRT01000007.1"/>
</dbReference>
<evidence type="ECO:0000256" key="1">
    <source>
        <dbReference type="SAM" id="Phobius"/>
    </source>
</evidence>